<keyword evidence="3" id="KW-1185">Reference proteome</keyword>
<feature type="signal peptide" evidence="1">
    <location>
        <begin position="1"/>
        <end position="23"/>
    </location>
</feature>
<evidence type="ECO:0000256" key="1">
    <source>
        <dbReference type="SAM" id="SignalP"/>
    </source>
</evidence>
<evidence type="ECO:0008006" key="4">
    <source>
        <dbReference type="Google" id="ProtNLM"/>
    </source>
</evidence>
<sequence>MSFTSHLAILASLVTLALTPGCATIGRVGNLTDIACQSTFSQALSSVLVEQDETQEIADSLAERTAKNLSDHGPRPFLVASPSGTDYTFFVQLKKPECLLRLYGRRRGFVSYTNNLTYIATKPLPHCVCSE</sequence>
<evidence type="ECO:0000313" key="3">
    <source>
        <dbReference type="Proteomes" id="UP001501523"/>
    </source>
</evidence>
<name>A0ABP3TXX4_9GAMM</name>
<comment type="caution">
    <text evidence="2">The sequence shown here is derived from an EMBL/GenBank/DDBJ whole genome shotgun (WGS) entry which is preliminary data.</text>
</comment>
<reference evidence="3" key="1">
    <citation type="journal article" date="2019" name="Int. J. Syst. Evol. Microbiol.">
        <title>The Global Catalogue of Microorganisms (GCM) 10K type strain sequencing project: providing services to taxonomists for standard genome sequencing and annotation.</title>
        <authorList>
            <consortium name="The Broad Institute Genomics Platform"/>
            <consortium name="The Broad Institute Genome Sequencing Center for Infectious Disease"/>
            <person name="Wu L."/>
            <person name="Ma J."/>
        </authorList>
    </citation>
    <scope>NUCLEOTIDE SEQUENCE [LARGE SCALE GENOMIC DNA]</scope>
    <source>
        <strain evidence="3">JCM 15421</strain>
    </source>
</reference>
<evidence type="ECO:0000313" key="2">
    <source>
        <dbReference type="EMBL" id="GAA0720055.1"/>
    </source>
</evidence>
<dbReference type="Proteomes" id="UP001501523">
    <property type="component" value="Unassembled WGS sequence"/>
</dbReference>
<feature type="chain" id="PRO_5047515344" description="DUF4156 domain-containing protein" evidence="1">
    <location>
        <begin position="24"/>
        <end position="131"/>
    </location>
</feature>
<gene>
    <name evidence="2" type="ORF">GCM10009105_29110</name>
</gene>
<dbReference type="RefSeq" id="WP_343792407.1">
    <property type="nucleotide sequence ID" value="NZ_BAAAEU010000024.1"/>
</dbReference>
<protein>
    <recommendedName>
        <fullName evidence="4">DUF4156 domain-containing protein</fullName>
    </recommendedName>
</protein>
<organism evidence="2 3">
    <name type="scientific">Dokdonella soli</name>
    <dbReference type="NCBI Taxonomy" id="529810"/>
    <lineage>
        <taxon>Bacteria</taxon>
        <taxon>Pseudomonadati</taxon>
        <taxon>Pseudomonadota</taxon>
        <taxon>Gammaproteobacteria</taxon>
        <taxon>Lysobacterales</taxon>
        <taxon>Rhodanobacteraceae</taxon>
        <taxon>Dokdonella</taxon>
    </lineage>
</organism>
<keyword evidence="1" id="KW-0732">Signal</keyword>
<accession>A0ABP3TXX4</accession>
<proteinExistence type="predicted"/>
<dbReference type="EMBL" id="BAAAEU010000024">
    <property type="protein sequence ID" value="GAA0720055.1"/>
    <property type="molecule type" value="Genomic_DNA"/>
</dbReference>